<keyword evidence="2" id="KW-1185">Reference proteome</keyword>
<sequence>MRPSGTLRRSLAFRYRYDYDDIPIYSEEAFLASPRILRICIKQLELCTRPIGRSCSYVMYYKRYIRQLDQGIKRLCHVSAAVQRGVDMAISQKKSISPEVESWLREVDSIEEATQRFITLAISRKHLYWPWLVTG</sequence>
<proteinExistence type="predicted"/>
<accession>A0A1R3K279</accession>
<gene>
    <name evidence="1" type="ORF">COLO4_12083</name>
</gene>
<comment type="caution">
    <text evidence="1">The sequence shown here is derived from an EMBL/GenBank/DDBJ whole genome shotgun (WGS) entry which is preliminary data.</text>
</comment>
<dbReference type="AlphaFoldDB" id="A0A1R3K279"/>
<evidence type="ECO:0000313" key="2">
    <source>
        <dbReference type="Proteomes" id="UP000187203"/>
    </source>
</evidence>
<reference evidence="2" key="1">
    <citation type="submission" date="2013-09" db="EMBL/GenBank/DDBJ databases">
        <title>Corchorus olitorius genome sequencing.</title>
        <authorList>
            <person name="Alam M."/>
            <person name="Haque M.S."/>
            <person name="Islam M.S."/>
            <person name="Emdad E.M."/>
            <person name="Islam M.M."/>
            <person name="Ahmed B."/>
            <person name="Halim A."/>
            <person name="Hossen Q.M.M."/>
            <person name="Hossain M.Z."/>
            <person name="Ahmed R."/>
            <person name="Khan M.M."/>
            <person name="Islam R."/>
            <person name="Rashid M.M."/>
            <person name="Khan S.A."/>
            <person name="Rahman M.S."/>
            <person name="Alam M."/>
            <person name="Yahiya A.S."/>
            <person name="Khan M.S."/>
            <person name="Azam M.S."/>
            <person name="Haque T."/>
            <person name="Lashkar M.Z.H."/>
            <person name="Akhand A.I."/>
            <person name="Morshed G."/>
            <person name="Roy S."/>
            <person name="Uddin K.S."/>
            <person name="Rabeya T."/>
            <person name="Hossain A.S."/>
            <person name="Chowdhury A."/>
            <person name="Snigdha A.R."/>
            <person name="Mortoza M.S."/>
            <person name="Matin S.A."/>
            <person name="Hoque S.M.E."/>
            <person name="Islam M.K."/>
            <person name="Roy D.K."/>
            <person name="Haider R."/>
            <person name="Moosa M.M."/>
            <person name="Elias S.M."/>
            <person name="Hasan A.M."/>
            <person name="Jahan S."/>
            <person name="Shafiuddin M."/>
            <person name="Mahmood N."/>
            <person name="Shommy N.S."/>
        </authorList>
    </citation>
    <scope>NUCLEOTIDE SEQUENCE [LARGE SCALE GENOMIC DNA]</scope>
    <source>
        <strain evidence="2">cv. O-4</strain>
    </source>
</reference>
<dbReference type="Proteomes" id="UP000187203">
    <property type="component" value="Unassembled WGS sequence"/>
</dbReference>
<dbReference type="EMBL" id="AWUE01014823">
    <property type="protein sequence ID" value="OMP01183.1"/>
    <property type="molecule type" value="Genomic_DNA"/>
</dbReference>
<protein>
    <submittedName>
        <fullName evidence="1">Defensin-like protein</fullName>
    </submittedName>
</protein>
<evidence type="ECO:0000313" key="1">
    <source>
        <dbReference type="EMBL" id="OMP01183.1"/>
    </source>
</evidence>
<organism evidence="1 2">
    <name type="scientific">Corchorus olitorius</name>
    <dbReference type="NCBI Taxonomy" id="93759"/>
    <lineage>
        <taxon>Eukaryota</taxon>
        <taxon>Viridiplantae</taxon>
        <taxon>Streptophyta</taxon>
        <taxon>Embryophyta</taxon>
        <taxon>Tracheophyta</taxon>
        <taxon>Spermatophyta</taxon>
        <taxon>Magnoliopsida</taxon>
        <taxon>eudicotyledons</taxon>
        <taxon>Gunneridae</taxon>
        <taxon>Pentapetalae</taxon>
        <taxon>rosids</taxon>
        <taxon>malvids</taxon>
        <taxon>Malvales</taxon>
        <taxon>Malvaceae</taxon>
        <taxon>Grewioideae</taxon>
        <taxon>Apeibeae</taxon>
        <taxon>Corchorus</taxon>
    </lineage>
</organism>
<name>A0A1R3K279_9ROSI</name>